<dbReference type="InterPro" id="IPR008928">
    <property type="entry name" value="6-hairpin_glycosidase_sf"/>
</dbReference>
<organism evidence="2">
    <name type="scientific">Phaffia rhodozyma</name>
    <name type="common">Yeast</name>
    <name type="synonym">Xanthophyllomyces dendrorhous</name>
    <dbReference type="NCBI Taxonomy" id="264483"/>
    <lineage>
        <taxon>Eukaryota</taxon>
        <taxon>Fungi</taxon>
        <taxon>Dikarya</taxon>
        <taxon>Basidiomycota</taxon>
        <taxon>Agaricomycotina</taxon>
        <taxon>Tremellomycetes</taxon>
        <taxon>Cystofilobasidiales</taxon>
        <taxon>Mrakiaceae</taxon>
        <taxon>Phaffia</taxon>
    </lineage>
</organism>
<proteinExistence type="predicted"/>
<sequence>MLIFEKTGAIIAAPTFSLPEHIGGTRNWDYRYTWIRDSSFTLYALIRLGYTDEANAFMEFIQGLAGKRAKDGSLQIMYTIRGDVDMEEETLDHFAGHKGSKPVRIGNGAADHLQLDIYGELMDSIYLAQKFSKPLSWDMWVAVREMVDWVCDNWDQPDLSIWEVRDTKRNFLYSKIMLWVAVDRGLRLADKRSLPLRQRDKWLATRDAIYEEVMVKGWNDEEKFFAQSYEAKDVVDSAVLVMPLVFFMSASDPRFRSTLDRVLRVPEKGGLCANNLIFRYDTDKVNDGVGGSEGAFTLCTLWGVEALTRVGAFDRTVLPRATAMFEDLLGYGNHVGLFSEEISRGGEGLGNTPQGFSAVCLISTAFNLDRTLGNR</sequence>
<name>A0A0F7SFX5_PHARH</name>
<dbReference type="InterPro" id="IPR011613">
    <property type="entry name" value="GH15-like"/>
</dbReference>
<dbReference type="SUPFAM" id="SSF48208">
    <property type="entry name" value="Six-hairpin glycosidases"/>
    <property type="match status" value="1"/>
</dbReference>
<evidence type="ECO:0000259" key="1">
    <source>
        <dbReference type="Pfam" id="PF00723"/>
    </source>
</evidence>
<reference evidence="2" key="1">
    <citation type="submission" date="2014-08" db="EMBL/GenBank/DDBJ databases">
        <authorList>
            <person name="Sharma Rahul"/>
            <person name="Thines Marco"/>
        </authorList>
    </citation>
    <scope>NUCLEOTIDE SEQUENCE</scope>
</reference>
<dbReference type="InterPro" id="IPR012341">
    <property type="entry name" value="6hp_glycosidase-like_sf"/>
</dbReference>
<dbReference type="GO" id="GO:0005975">
    <property type="term" value="P:carbohydrate metabolic process"/>
    <property type="evidence" value="ECO:0007669"/>
    <property type="project" value="InterPro"/>
</dbReference>
<keyword evidence="2" id="KW-0378">Hydrolase</keyword>
<dbReference type="EMBL" id="LN483167">
    <property type="protein sequence ID" value="CDZ97235.1"/>
    <property type="molecule type" value="Genomic_DNA"/>
</dbReference>
<dbReference type="GO" id="GO:0004553">
    <property type="term" value="F:hydrolase activity, hydrolyzing O-glycosyl compounds"/>
    <property type="evidence" value="ECO:0007669"/>
    <property type="project" value="UniProtKB-ARBA"/>
</dbReference>
<protein>
    <submittedName>
        <fullName evidence="2">Glycoside hydrolase family 15 protein</fullName>
    </submittedName>
</protein>
<feature type="domain" description="GH15-like" evidence="1">
    <location>
        <begin position="7"/>
        <end position="365"/>
    </location>
</feature>
<accession>A0A0F7SFX5</accession>
<dbReference type="Pfam" id="PF00723">
    <property type="entry name" value="Glyco_hydro_15"/>
    <property type="match status" value="1"/>
</dbReference>
<dbReference type="Gene3D" id="1.50.10.10">
    <property type="match status" value="1"/>
</dbReference>
<evidence type="ECO:0000313" key="2">
    <source>
        <dbReference type="EMBL" id="CDZ97235.1"/>
    </source>
</evidence>
<dbReference type="PANTHER" id="PTHR31616">
    <property type="entry name" value="TREHALASE"/>
    <property type="match status" value="1"/>
</dbReference>
<dbReference type="AlphaFoldDB" id="A0A0F7SFX5"/>
<dbReference type="PANTHER" id="PTHR31616:SF0">
    <property type="entry name" value="GLUCAN 1,4-ALPHA-GLUCOSIDASE"/>
    <property type="match status" value="1"/>
</dbReference>